<evidence type="ECO:0000259" key="12">
    <source>
        <dbReference type="SMART" id="SM01060"/>
    </source>
</evidence>
<evidence type="ECO:0000256" key="10">
    <source>
        <dbReference type="PIRSR" id="PIRSR038928-2"/>
    </source>
</evidence>
<evidence type="ECO:0000256" key="6">
    <source>
        <dbReference type="ARBA" id="ARBA00023004"/>
    </source>
</evidence>
<evidence type="ECO:0000256" key="11">
    <source>
        <dbReference type="SAM" id="MobiDB-lite"/>
    </source>
</evidence>
<dbReference type="GO" id="GO:0042542">
    <property type="term" value="P:response to hydrogen peroxide"/>
    <property type="evidence" value="ECO:0007669"/>
    <property type="project" value="TreeGrafter"/>
</dbReference>
<dbReference type="AlphaFoldDB" id="A0A0F7SYD4"/>
<evidence type="ECO:0000256" key="7">
    <source>
        <dbReference type="ARBA" id="ARBA00023324"/>
    </source>
</evidence>
<feature type="domain" description="Catalase core" evidence="12">
    <location>
        <begin position="14"/>
        <end position="396"/>
    </location>
</feature>
<keyword evidence="2" id="KW-0575">Peroxidase</keyword>
<keyword evidence="5" id="KW-0560">Oxidoreductase</keyword>
<accession>A0A0F7SYD4</accession>
<dbReference type="SMART" id="SM01060">
    <property type="entry name" value="Catalase"/>
    <property type="match status" value="1"/>
</dbReference>
<dbReference type="GO" id="GO:0042744">
    <property type="term" value="P:hydrogen peroxide catabolic process"/>
    <property type="evidence" value="ECO:0007669"/>
    <property type="project" value="UniProtKB-KW"/>
</dbReference>
<feature type="compositionally biased region" description="Polar residues" evidence="11">
    <location>
        <begin position="505"/>
        <end position="523"/>
    </location>
</feature>
<evidence type="ECO:0000256" key="8">
    <source>
        <dbReference type="ARBA" id="ARBA00044729"/>
    </source>
</evidence>
<dbReference type="CDD" id="cd08157">
    <property type="entry name" value="catalase_fungal"/>
    <property type="match status" value="1"/>
</dbReference>
<dbReference type="PANTHER" id="PTHR11465:SF62">
    <property type="entry name" value="CATALASE T"/>
    <property type="match status" value="1"/>
</dbReference>
<dbReference type="GO" id="GO:0046872">
    <property type="term" value="F:metal ion binding"/>
    <property type="evidence" value="ECO:0007669"/>
    <property type="project" value="UniProtKB-KW"/>
</dbReference>
<feature type="active site" evidence="9">
    <location>
        <position position="133"/>
    </location>
</feature>
<keyword evidence="3 10" id="KW-0349">Heme</keyword>
<reference evidence="13" key="1">
    <citation type="submission" date="2014-08" db="EMBL/GenBank/DDBJ databases">
        <authorList>
            <person name="Sharma Rahul"/>
            <person name="Thines Marco"/>
        </authorList>
    </citation>
    <scope>NUCLEOTIDE SEQUENCE</scope>
</reference>
<evidence type="ECO:0000256" key="3">
    <source>
        <dbReference type="ARBA" id="ARBA00022617"/>
    </source>
</evidence>
<dbReference type="PIRSF" id="PIRSF038928">
    <property type="entry name" value="Catalase_clade1-3"/>
    <property type="match status" value="1"/>
</dbReference>
<dbReference type="EMBL" id="LN483332">
    <property type="protein sequence ID" value="CED85580.1"/>
    <property type="molecule type" value="Genomic_DNA"/>
</dbReference>
<dbReference type="InterPro" id="IPR002226">
    <property type="entry name" value="Catalase_haem_BS"/>
</dbReference>
<keyword evidence="7" id="KW-0376">Hydrogen peroxide</keyword>
<evidence type="ECO:0000256" key="2">
    <source>
        <dbReference type="ARBA" id="ARBA00022559"/>
    </source>
</evidence>
<dbReference type="Pfam" id="PF00199">
    <property type="entry name" value="Catalase"/>
    <property type="match status" value="1"/>
</dbReference>
<feature type="binding site" description="axial binding residue" evidence="10">
    <location>
        <position position="343"/>
    </location>
    <ligand>
        <name>heme</name>
        <dbReference type="ChEBI" id="CHEBI:30413"/>
    </ligand>
    <ligandPart>
        <name>Fe</name>
        <dbReference type="ChEBI" id="CHEBI:18248"/>
    </ligandPart>
</feature>
<keyword evidence="4 10" id="KW-0479">Metal-binding</keyword>
<dbReference type="InterPro" id="IPR011614">
    <property type="entry name" value="Catalase_core"/>
</dbReference>
<dbReference type="PANTHER" id="PTHR11465">
    <property type="entry name" value="CATALASE"/>
    <property type="match status" value="1"/>
</dbReference>
<dbReference type="SUPFAM" id="SSF56634">
    <property type="entry name" value="Heme-dependent catalase-like"/>
    <property type="match status" value="1"/>
</dbReference>
<dbReference type="Gene3D" id="2.40.180.10">
    <property type="entry name" value="Catalase core domain"/>
    <property type="match status" value="1"/>
</dbReference>
<feature type="active site" evidence="9">
    <location>
        <position position="61"/>
    </location>
</feature>
<protein>
    <submittedName>
        <fullName evidence="13">Catalase</fullName>
    </submittedName>
</protein>
<dbReference type="GO" id="GO:0005777">
    <property type="term" value="C:peroxisome"/>
    <property type="evidence" value="ECO:0007669"/>
    <property type="project" value="TreeGrafter"/>
</dbReference>
<name>A0A0F7SYD4_PHARH</name>
<dbReference type="GO" id="GO:0005739">
    <property type="term" value="C:mitochondrion"/>
    <property type="evidence" value="ECO:0007669"/>
    <property type="project" value="TreeGrafter"/>
</dbReference>
<evidence type="ECO:0000256" key="1">
    <source>
        <dbReference type="ARBA" id="ARBA00005329"/>
    </source>
</evidence>
<dbReference type="FunFam" id="2.40.180.10:FF:000001">
    <property type="entry name" value="Catalase"/>
    <property type="match status" value="1"/>
</dbReference>
<dbReference type="Pfam" id="PF06628">
    <property type="entry name" value="Catalase-rel"/>
    <property type="match status" value="1"/>
</dbReference>
<proteinExistence type="inferred from homology"/>
<dbReference type="PROSITE" id="PS51402">
    <property type="entry name" value="CATALASE_3"/>
    <property type="match status" value="1"/>
</dbReference>
<dbReference type="PRINTS" id="PR00067">
    <property type="entry name" value="CATALASE"/>
</dbReference>
<evidence type="ECO:0000313" key="13">
    <source>
        <dbReference type="EMBL" id="CED85580.1"/>
    </source>
</evidence>
<dbReference type="InterPro" id="IPR024711">
    <property type="entry name" value="Catalase_clade1/3"/>
</dbReference>
<dbReference type="GO" id="GO:0020037">
    <property type="term" value="F:heme binding"/>
    <property type="evidence" value="ECO:0007669"/>
    <property type="project" value="InterPro"/>
</dbReference>
<evidence type="ECO:0000256" key="9">
    <source>
        <dbReference type="PIRSR" id="PIRSR038928-1"/>
    </source>
</evidence>
<keyword evidence="6 10" id="KW-0408">Iron</keyword>
<organism evidence="13">
    <name type="scientific">Phaffia rhodozyma</name>
    <name type="common">Yeast</name>
    <name type="synonym">Xanthophyllomyces dendrorhous</name>
    <dbReference type="NCBI Taxonomy" id="264483"/>
    <lineage>
        <taxon>Eukaryota</taxon>
        <taxon>Fungi</taxon>
        <taxon>Dikarya</taxon>
        <taxon>Basidiomycota</taxon>
        <taxon>Agaricomycotina</taxon>
        <taxon>Tremellomycetes</taxon>
        <taxon>Cystofilobasidiales</taxon>
        <taxon>Mrakiaceae</taxon>
        <taxon>Phaffia</taxon>
    </lineage>
</organism>
<evidence type="ECO:0000256" key="4">
    <source>
        <dbReference type="ARBA" id="ARBA00022723"/>
    </source>
</evidence>
<dbReference type="InterPro" id="IPR018028">
    <property type="entry name" value="Catalase"/>
</dbReference>
<dbReference type="InterPro" id="IPR020835">
    <property type="entry name" value="Catalase_sf"/>
</dbReference>
<dbReference type="InterPro" id="IPR010582">
    <property type="entry name" value="Catalase_immune_responsive"/>
</dbReference>
<evidence type="ECO:0000256" key="5">
    <source>
        <dbReference type="ARBA" id="ARBA00023002"/>
    </source>
</evidence>
<sequence>MPSPVCPVAGVAYTDSNGVPRHSAQSAQRAGPNGPLLLQDFHLIDLLTHQNRERIPERVVHAKGSGAHGVFEATEDNSDLCMADFLQKGTKSPCVARFSTVGGESGSSDTARDPRGFSLKVKTSEGNWDFVGNNTPIFFLRDPAKFPIFIHTQKRNPQTNSKDKDAFWDYLSQNPESVHQVLHLFSDRGTPASYRHMHGYSGHTFKMVNKNGDWNYVQIHMRTDQGVKTHTNEEASKLDASNPDSNGDDLFDAIKNGDFPSWTVQVQVMSPEQAQKFRYNILDLTKVWSHKEFPLRTIGKFTLNRNVDNYFAEVEQLAFAPSHLPPGIEPSNDPVLQARLFSYPDAHRYRLGINYNELPVNCPVASVSNYLRSGAYTFNANGGAAPNYPSSLNPLKMANKPYTRESISDAFDGPGVVSFESGSEELDFEQPRALWSKVFDDEAKDHFVSNVCGHLGGVTYPYILQRQIEIFRKVDPSLGDRIEKTLREAGVKLETDKEAEPKSNAEINTNGELKTNGQVGVTA</sequence>
<dbReference type="PROSITE" id="PS00437">
    <property type="entry name" value="CATALASE_1"/>
    <property type="match status" value="1"/>
</dbReference>
<comment type="similarity">
    <text evidence="1">Belongs to the catalase family.</text>
</comment>
<feature type="region of interest" description="Disordered" evidence="11">
    <location>
        <begin position="495"/>
        <end position="523"/>
    </location>
</feature>
<comment type="cofactor">
    <cofactor evidence="10">
        <name>heme</name>
        <dbReference type="ChEBI" id="CHEBI:30413"/>
    </cofactor>
</comment>
<comment type="function">
    <text evidence="8">Catalyzes the degradation of hydrogen peroxide (H(2)O(2)) generated by peroxisomal oxidases to water and oxygen, thereby protecting cells from the toxic effects of hydrogen peroxide.</text>
</comment>
<dbReference type="GO" id="GO:0004096">
    <property type="term" value="F:catalase activity"/>
    <property type="evidence" value="ECO:0007669"/>
    <property type="project" value="UniProtKB-EC"/>
</dbReference>